<dbReference type="SMART" id="SM00178">
    <property type="entry name" value="SAR"/>
    <property type="match status" value="1"/>
</dbReference>
<gene>
    <name evidence="6" type="ORF">WJX75_009192</name>
</gene>
<keyword evidence="4" id="KW-0813">Transport</keyword>
<dbReference type="Gene3D" id="3.40.50.300">
    <property type="entry name" value="P-loop containing nucleotide triphosphate hydrolases"/>
    <property type="match status" value="1"/>
</dbReference>
<dbReference type="PRINTS" id="PR00449">
    <property type="entry name" value="RASTRNSFRMNG"/>
</dbReference>
<keyword evidence="7" id="KW-1185">Reference proteome</keyword>
<evidence type="ECO:0000313" key="7">
    <source>
        <dbReference type="Proteomes" id="UP001491310"/>
    </source>
</evidence>
<dbReference type="PANTHER" id="PTHR45909:SF1">
    <property type="entry name" value="ADP-RIBOSYLATION FACTOR-RELATED PROTEIN 1"/>
    <property type="match status" value="1"/>
</dbReference>
<dbReference type="EMBL" id="JALJOT010000011">
    <property type="protein sequence ID" value="KAK9905935.1"/>
    <property type="molecule type" value="Genomic_DNA"/>
</dbReference>
<dbReference type="InterPro" id="IPR005225">
    <property type="entry name" value="Small_GTP-bd"/>
</dbReference>
<keyword evidence="2" id="KW-0449">Lipoprotein</keyword>
<comment type="caution">
    <text evidence="6">The sequence shown here is derived from an EMBL/GenBank/DDBJ whole genome shotgun (WGS) entry which is preliminary data.</text>
</comment>
<evidence type="ECO:0000256" key="3">
    <source>
        <dbReference type="ARBA" id="ARBA00022741"/>
    </source>
</evidence>
<dbReference type="InterPro" id="IPR024156">
    <property type="entry name" value="Small_GTPase_ARF"/>
</dbReference>
<proteinExistence type="inferred from homology"/>
<dbReference type="Proteomes" id="UP001491310">
    <property type="component" value="Unassembled WGS sequence"/>
</dbReference>
<evidence type="ECO:0000256" key="4">
    <source>
        <dbReference type="ARBA" id="ARBA00022892"/>
    </source>
</evidence>
<evidence type="ECO:0000313" key="6">
    <source>
        <dbReference type="EMBL" id="KAK9905935.1"/>
    </source>
</evidence>
<comment type="similarity">
    <text evidence="1">Belongs to the small GTPase superfamily. Arf family.</text>
</comment>
<dbReference type="NCBIfam" id="TIGR00231">
    <property type="entry name" value="small_GTP"/>
    <property type="match status" value="1"/>
</dbReference>
<name>A0ABR2YIK0_9CHLO</name>
<dbReference type="SUPFAM" id="SSF52540">
    <property type="entry name" value="P-loop containing nucleoside triphosphate hydrolases"/>
    <property type="match status" value="1"/>
</dbReference>
<keyword evidence="4" id="KW-0931">ER-Golgi transport</keyword>
<protein>
    <submittedName>
        <fullName evidence="6">Uncharacterized protein</fullName>
    </submittedName>
</protein>
<dbReference type="InterPro" id="IPR027417">
    <property type="entry name" value="P-loop_NTPase"/>
</dbReference>
<organism evidence="6 7">
    <name type="scientific">Coccomyxa subellipsoidea</name>
    <dbReference type="NCBI Taxonomy" id="248742"/>
    <lineage>
        <taxon>Eukaryota</taxon>
        <taxon>Viridiplantae</taxon>
        <taxon>Chlorophyta</taxon>
        <taxon>core chlorophytes</taxon>
        <taxon>Trebouxiophyceae</taxon>
        <taxon>Trebouxiophyceae incertae sedis</taxon>
        <taxon>Coccomyxaceae</taxon>
        <taxon>Coccomyxa</taxon>
    </lineage>
</organism>
<dbReference type="InterPro" id="IPR006689">
    <property type="entry name" value="Small_GTPase_ARF/SAR"/>
</dbReference>
<sequence>MFSLLYGLWEYVWRKEELRILILGLDKAGKTSLLEKLKELCTGSPGLEPASIVPTVGLNVGRVEAHHAQLLFWDLGGQAGLRSIWDKYFADSHALIFVVDSTRPARLEEARTAMFRALASRELFGAPMLVLANKQDAADAQPPAAMLQMLGLDELKVPLRVQEASALTGEGLRDGLQWLVAEIRRSDRAALLRQRL</sequence>
<keyword evidence="2" id="KW-0519">Myristate</keyword>
<reference evidence="6 7" key="1">
    <citation type="journal article" date="2024" name="Nat. Commun.">
        <title>Phylogenomics reveals the evolutionary origins of lichenization in chlorophyte algae.</title>
        <authorList>
            <person name="Puginier C."/>
            <person name="Libourel C."/>
            <person name="Otte J."/>
            <person name="Skaloud P."/>
            <person name="Haon M."/>
            <person name="Grisel S."/>
            <person name="Petersen M."/>
            <person name="Berrin J.G."/>
            <person name="Delaux P.M."/>
            <person name="Dal Grande F."/>
            <person name="Keller J."/>
        </authorList>
    </citation>
    <scope>NUCLEOTIDE SEQUENCE [LARGE SCALE GENOMIC DNA]</scope>
    <source>
        <strain evidence="6 7">SAG 216-7</strain>
    </source>
</reference>
<evidence type="ECO:0000256" key="2">
    <source>
        <dbReference type="ARBA" id="ARBA00022707"/>
    </source>
</evidence>
<accession>A0ABR2YIK0</accession>
<dbReference type="SMART" id="SM00177">
    <property type="entry name" value="ARF"/>
    <property type="match status" value="1"/>
</dbReference>
<evidence type="ECO:0000256" key="1">
    <source>
        <dbReference type="ARBA" id="ARBA00010290"/>
    </source>
</evidence>
<dbReference type="PANTHER" id="PTHR45909">
    <property type="entry name" value="ADP-RIBOSYLATION FACTOR-RELATED PROTEIN 1"/>
    <property type="match status" value="1"/>
</dbReference>
<dbReference type="Pfam" id="PF00025">
    <property type="entry name" value="Arf"/>
    <property type="match status" value="1"/>
</dbReference>
<dbReference type="PROSITE" id="PS51417">
    <property type="entry name" value="ARF"/>
    <property type="match status" value="1"/>
</dbReference>
<keyword evidence="5" id="KW-0342">GTP-binding</keyword>
<keyword evidence="3" id="KW-0547">Nucleotide-binding</keyword>
<evidence type="ECO:0000256" key="5">
    <source>
        <dbReference type="ARBA" id="ARBA00023134"/>
    </source>
</evidence>